<dbReference type="AlphaFoldDB" id="A0A2K3DEF9"/>
<evidence type="ECO:0000313" key="3">
    <source>
        <dbReference type="EMBL" id="PNW78920.1"/>
    </source>
</evidence>
<dbReference type="Pfam" id="PF00686">
    <property type="entry name" value="CBM_20"/>
    <property type="match status" value="2"/>
</dbReference>
<dbReference type="Gramene" id="PNW78920">
    <property type="protein sequence ID" value="PNW78920"/>
    <property type="gene ID" value="CHLRE_09g394547v5"/>
</dbReference>
<evidence type="ECO:0000259" key="2">
    <source>
        <dbReference type="PROSITE" id="PS51166"/>
    </source>
</evidence>
<dbReference type="FunFam" id="2.60.40.10:FF:003359">
    <property type="match status" value="1"/>
</dbReference>
<dbReference type="Proteomes" id="UP000006906">
    <property type="component" value="Chromosome 9"/>
</dbReference>
<feature type="compositionally biased region" description="Polar residues" evidence="1">
    <location>
        <begin position="481"/>
        <end position="498"/>
    </location>
</feature>
<accession>A0A2K3DEF9</accession>
<name>A0A2K3DEF9_CHLRE</name>
<keyword evidence="4" id="KW-1185">Reference proteome</keyword>
<dbReference type="PANTHER" id="PTHR15048">
    <property type="entry name" value="STARCH-BINDING DOMAIN-CONTAINING PROTEIN 1"/>
    <property type="match status" value="1"/>
</dbReference>
<dbReference type="SMART" id="SM01065">
    <property type="entry name" value="CBM_2"/>
    <property type="match status" value="2"/>
</dbReference>
<dbReference type="PANTHER" id="PTHR15048:SF0">
    <property type="entry name" value="STARCH-BINDING DOMAIN-CONTAINING PROTEIN 1"/>
    <property type="match status" value="1"/>
</dbReference>
<dbReference type="PROSITE" id="PS51166">
    <property type="entry name" value="CBM20"/>
    <property type="match status" value="2"/>
</dbReference>
<feature type="region of interest" description="Disordered" evidence="1">
    <location>
        <begin position="481"/>
        <end position="521"/>
    </location>
</feature>
<dbReference type="InterPro" id="IPR013783">
    <property type="entry name" value="Ig-like_fold"/>
</dbReference>
<dbReference type="GO" id="GO:2001070">
    <property type="term" value="F:starch binding"/>
    <property type="evidence" value="ECO:0007669"/>
    <property type="project" value="InterPro"/>
</dbReference>
<proteinExistence type="predicted"/>
<feature type="domain" description="CBM20" evidence="2">
    <location>
        <begin position="86"/>
        <end position="189"/>
    </location>
</feature>
<dbReference type="PaxDb" id="3055-EDP02267"/>
<dbReference type="OrthoDB" id="550577at2759"/>
<dbReference type="SUPFAM" id="SSF49452">
    <property type="entry name" value="Starch-binding domain-like"/>
    <property type="match status" value="2"/>
</dbReference>
<dbReference type="GO" id="GO:0016020">
    <property type="term" value="C:membrane"/>
    <property type="evidence" value="ECO:0000318"/>
    <property type="project" value="GO_Central"/>
</dbReference>
<reference evidence="3 4" key="1">
    <citation type="journal article" date="2007" name="Science">
        <title>The Chlamydomonas genome reveals the evolution of key animal and plant functions.</title>
        <authorList>
            <person name="Merchant S.S."/>
            <person name="Prochnik S.E."/>
            <person name="Vallon O."/>
            <person name="Harris E.H."/>
            <person name="Karpowicz S.J."/>
            <person name="Witman G.B."/>
            <person name="Terry A."/>
            <person name="Salamov A."/>
            <person name="Fritz-Laylin L.K."/>
            <person name="Marechal-Drouard L."/>
            <person name="Marshall W.F."/>
            <person name="Qu L.H."/>
            <person name="Nelson D.R."/>
            <person name="Sanderfoot A.A."/>
            <person name="Spalding M.H."/>
            <person name="Kapitonov V.V."/>
            <person name="Ren Q."/>
            <person name="Ferris P."/>
            <person name="Lindquist E."/>
            <person name="Shapiro H."/>
            <person name="Lucas S.M."/>
            <person name="Grimwood J."/>
            <person name="Schmutz J."/>
            <person name="Cardol P."/>
            <person name="Cerutti H."/>
            <person name="Chanfreau G."/>
            <person name="Chen C.L."/>
            <person name="Cognat V."/>
            <person name="Croft M.T."/>
            <person name="Dent R."/>
            <person name="Dutcher S."/>
            <person name="Fernandez E."/>
            <person name="Fukuzawa H."/>
            <person name="Gonzalez-Ballester D."/>
            <person name="Gonzalez-Halphen D."/>
            <person name="Hallmann A."/>
            <person name="Hanikenne M."/>
            <person name="Hippler M."/>
            <person name="Inwood W."/>
            <person name="Jabbari K."/>
            <person name="Kalanon M."/>
            <person name="Kuras R."/>
            <person name="Lefebvre P.A."/>
            <person name="Lemaire S.D."/>
            <person name="Lobanov A.V."/>
            <person name="Lohr M."/>
            <person name="Manuell A."/>
            <person name="Meier I."/>
            <person name="Mets L."/>
            <person name="Mittag M."/>
            <person name="Mittelmeier T."/>
            <person name="Moroney J.V."/>
            <person name="Moseley J."/>
            <person name="Napoli C."/>
            <person name="Nedelcu A.M."/>
            <person name="Niyogi K."/>
            <person name="Novoselov S.V."/>
            <person name="Paulsen I.T."/>
            <person name="Pazour G."/>
            <person name="Purton S."/>
            <person name="Ral J.P."/>
            <person name="Riano-Pachon D.M."/>
            <person name="Riekhof W."/>
            <person name="Rymarquis L."/>
            <person name="Schroda M."/>
            <person name="Stern D."/>
            <person name="Umen J."/>
            <person name="Willows R."/>
            <person name="Wilson N."/>
            <person name="Zimmer S.L."/>
            <person name="Allmer J."/>
            <person name="Balk J."/>
            <person name="Bisova K."/>
            <person name="Chen C.J."/>
            <person name="Elias M."/>
            <person name="Gendler K."/>
            <person name="Hauser C."/>
            <person name="Lamb M.R."/>
            <person name="Ledford H."/>
            <person name="Long J.C."/>
            <person name="Minagawa J."/>
            <person name="Page M.D."/>
            <person name="Pan J."/>
            <person name="Pootakham W."/>
            <person name="Roje S."/>
            <person name="Rose A."/>
            <person name="Stahlberg E."/>
            <person name="Terauchi A.M."/>
            <person name="Yang P."/>
            <person name="Ball S."/>
            <person name="Bowler C."/>
            <person name="Dieckmann C.L."/>
            <person name="Gladyshev V.N."/>
            <person name="Green P."/>
            <person name="Jorgensen R."/>
            <person name="Mayfield S."/>
            <person name="Mueller-Roeber B."/>
            <person name="Rajamani S."/>
            <person name="Sayre R.T."/>
            <person name="Brokstein P."/>
            <person name="Dubchak I."/>
            <person name="Goodstein D."/>
            <person name="Hornick L."/>
            <person name="Huang Y.W."/>
            <person name="Jhaveri J."/>
            <person name="Luo Y."/>
            <person name="Martinez D."/>
            <person name="Ngau W.C."/>
            <person name="Otillar B."/>
            <person name="Poliakov A."/>
            <person name="Porter A."/>
            <person name="Szajkowski L."/>
            <person name="Werner G."/>
            <person name="Zhou K."/>
            <person name="Grigoriev I.V."/>
            <person name="Rokhsar D.S."/>
            <person name="Grossman A.R."/>
        </authorList>
    </citation>
    <scope>NUCLEOTIDE SEQUENCE [LARGE SCALE GENOMIC DNA]</scope>
    <source>
        <strain evidence="4">CC-503</strain>
    </source>
</reference>
<dbReference type="GeneID" id="5720297"/>
<gene>
    <name evidence="3" type="ORF">CHLRE_09g394547v5</name>
</gene>
<dbReference type="InterPro" id="IPR013784">
    <property type="entry name" value="Carb-bd-like_fold"/>
</dbReference>
<feature type="domain" description="CBM20" evidence="2">
    <location>
        <begin position="233"/>
        <end position="347"/>
    </location>
</feature>
<dbReference type="ExpressionAtlas" id="A0A2K3DEF9">
    <property type="expression patterns" value="baseline and differential"/>
</dbReference>
<dbReference type="RefSeq" id="XP_042921230.1">
    <property type="nucleotide sequence ID" value="XM_043065719.1"/>
</dbReference>
<dbReference type="KEGG" id="cre:CHLRE_09g394547v5"/>
<organism evidence="3 4">
    <name type="scientific">Chlamydomonas reinhardtii</name>
    <name type="common">Chlamydomonas smithii</name>
    <dbReference type="NCBI Taxonomy" id="3055"/>
    <lineage>
        <taxon>Eukaryota</taxon>
        <taxon>Viridiplantae</taxon>
        <taxon>Chlorophyta</taxon>
        <taxon>core chlorophytes</taxon>
        <taxon>Chlorophyceae</taxon>
        <taxon>CS clade</taxon>
        <taxon>Chlamydomonadales</taxon>
        <taxon>Chlamydomonadaceae</taxon>
        <taxon>Chlamydomonas</taxon>
    </lineage>
</organism>
<sequence length="521" mass="56241">MLLKCSRPPCAEGRRGSSLTPKIGAVTSIPVMLPALSPATAFRNAPRSALVAPAAAVSESPAELQSEEQPVRGFGKRLASVSFEQPDEASLVSCRFIVPHHVTKPGQQLFLSGSSPALGEWDPARAVPMEWQEGHSHVAVVRVPASRLVQAKLVLMENGKPVYTEEGNARDLMLLPSGVSLQPGASLNSMDEESQPAAAAANPGQLDYQIMCHVGNTEATQILRLPVVLPAKDSSDRRVLCKFVVMLDGIKLEPRQFPVVVGSAAELGAWNAGEGVKLMRQVGGYWTRRVELPLYEGSGDIQAKVVICNADGSPAVWEPGTTNRVLSACRSTPGGSAMHIFVCRWSQPGFTPTVCVPVQHEDASKEYVKQLDAAQKEIGMMRQAVTAKSRQVQSLESELAAVRRSERSMREEVGALRAELGQFAQEAELAAKSEMAARREVAELSEQLARVEENYERQVNFLAAKLEEMEREILSLQDQLRESGNGSSAQGAVQNQHAGQHGYSNGNGNGSGRPVTRASWR</sequence>
<dbReference type="InterPro" id="IPR002044">
    <property type="entry name" value="CBM20"/>
</dbReference>
<protein>
    <recommendedName>
        <fullName evidence="2">CBM20 domain-containing protein</fullName>
    </recommendedName>
</protein>
<dbReference type="Gene3D" id="2.60.40.10">
    <property type="entry name" value="Immunoglobulins"/>
    <property type="match status" value="2"/>
</dbReference>
<evidence type="ECO:0000313" key="4">
    <source>
        <dbReference type="Proteomes" id="UP000006906"/>
    </source>
</evidence>
<evidence type="ECO:0000256" key="1">
    <source>
        <dbReference type="SAM" id="MobiDB-lite"/>
    </source>
</evidence>
<dbReference type="EMBL" id="CM008970">
    <property type="protein sequence ID" value="PNW78920.1"/>
    <property type="molecule type" value="Genomic_DNA"/>
</dbReference>
<dbReference type="InParanoid" id="A0A2K3DEF9"/>
<dbReference type="OMA" id="MHIFVCR"/>